<evidence type="ECO:0000256" key="1">
    <source>
        <dbReference type="SAM" id="MobiDB-lite"/>
    </source>
</evidence>
<keyword evidence="3" id="KW-1185">Reference proteome</keyword>
<feature type="region of interest" description="Disordered" evidence="1">
    <location>
        <begin position="61"/>
        <end position="96"/>
    </location>
</feature>
<evidence type="ECO:0000313" key="3">
    <source>
        <dbReference type="Proteomes" id="UP001295684"/>
    </source>
</evidence>
<comment type="caution">
    <text evidence="2">The sequence shown here is derived from an EMBL/GenBank/DDBJ whole genome shotgun (WGS) entry which is preliminary data.</text>
</comment>
<sequence length="986" mass="114989">MAKEIRIRDSIINENKKKKQKLKRLLTILNDIRHMNGQQKYDQFDVENFAIEEELCTQTLQDNTKDHSQTEIIPIQVDDQEDAEGESSEMSPKNQLAAKTQSKMFYSDIWNRLYSEGSIKLAQPQDSKISTNTFKTSTWIREGIKPSENMSGVTSLVKLQNRFEVLQQRCFNSEWNDMTKRGGIKGKINFEQYQRDCLRNMKLTQEQQIKYLKTKVSKLMMEHEQAQKIDEDVKRAEFKGEACELKRNNEEDNQKPDQLSVFGFSKDKNPPKPCLPEKFYKIQRNRDKMIQKQKLIALQRLQNQNIKIEERIINLIQSTQVIPKPSFFEDEEVTKNSNERELHDQAQKVIIMLDLLKKIQKYTATHNPDIVKIVKNKYLEMPDTFDIKKNSTRLKPLPNSEIFKDYGIAPVINVSQDSDLRNLYNKVRGISLDPDQFLEIGELVKIGDKEISHNSLKLKYENINTICQEKRIEYKTYQQELALLKKNSANLVGFLRSKDKVVPKAENVTSVAMLSDLSERKKDMSQNIEICRTIIKDTICYIYQMISKINYKLEIIESKSPNSVPPKMLDIGGSYNRRASISKDSSTREDITFSSSKKERINSKMVKTARRKNSFLYKKSGGSQVFVFSPKTAEKKSRAASSPLNLVRKEEEKKFSDSDKDLFTKLKNYIKSLMALLGERAELFRKKSDKGIISYKDMDTSPRKSYKLEEMNEKWYANMNRINGRLGEINQDQKNFYDTTRGEYRSYMELKREKVFSDSMDDDRKTYGASHNPTHDTSHDSEVEFMQEMAAARSSRNTRNMPKSKTGVDLASERTSERLFIRNNSKTVTKFLKSSKIIKDFNRRIYDNRMFDEVYNAINNPQTLEFKKDYIHKLLSAQNSKLQGFLDSQEPVGKKYKQKRSMLYKTSARSTKSVQSGVSNSSRILHRKYLQSARAERSRMNMLKVNAPLVFQKQLKKKREVSARITTKFPKRNKSARIRPSIVNKK</sequence>
<feature type="compositionally biased region" description="Polar residues" evidence="1">
    <location>
        <begin position="907"/>
        <end position="918"/>
    </location>
</feature>
<feature type="compositionally biased region" description="Acidic residues" evidence="1">
    <location>
        <begin position="78"/>
        <end position="87"/>
    </location>
</feature>
<name>A0AAD1XL87_EUPCR</name>
<evidence type="ECO:0000313" key="2">
    <source>
        <dbReference type="EMBL" id="CAI2374836.1"/>
    </source>
</evidence>
<protein>
    <submittedName>
        <fullName evidence="2">Uncharacterized protein</fullName>
    </submittedName>
</protein>
<accession>A0AAD1XL87</accession>
<dbReference type="EMBL" id="CAMPGE010016264">
    <property type="protein sequence ID" value="CAI2374836.1"/>
    <property type="molecule type" value="Genomic_DNA"/>
</dbReference>
<dbReference type="Proteomes" id="UP001295684">
    <property type="component" value="Unassembled WGS sequence"/>
</dbReference>
<gene>
    <name evidence="2" type="ORF">ECRASSUSDP1_LOCUS16194</name>
</gene>
<organism evidence="2 3">
    <name type="scientific">Euplotes crassus</name>
    <dbReference type="NCBI Taxonomy" id="5936"/>
    <lineage>
        <taxon>Eukaryota</taxon>
        <taxon>Sar</taxon>
        <taxon>Alveolata</taxon>
        <taxon>Ciliophora</taxon>
        <taxon>Intramacronucleata</taxon>
        <taxon>Spirotrichea</taxon>
        <taxon>Hypotrichia</taxon>
        <taxon>Euplotida</taxon>
        <taxon>Euplotidae</taxon>
        <taxon>Moneuplotes</taxon>
    </lineage>
</organism>
<reference evidence="2" key="1">
    <citation type="submission" date="2023-07" db="EMBL/GenBank/DDBJ databases">
        <authorList>
            <consortium name="AG Swart"/>
            <person name="Singh M."/>
            <person name="Singh A."/>
            <person name="Seah K."/>
            <person name="Emmerich C."/>
        </authorList>
    </citation>
    <scope>NUCLEOTIDE SEQUENCE</scope>
    <source>
        <strain evidence="2">DP1</strain>
    </source>
</reference>
<dbReference type="AlphaFoldDB" id="A0AAD1XL87"/>
<feature type="region of interest" description="Disordered" evidence="1">
    <location>
        <begin position="897"/>
        <end position="918"/>
    </location>
</feature>
<proteinExistence type="predicted"/>